<dbReference type="GO" id="GO:0006406">
    <property type="term" value="P:mRNA export from nucleus"/>
    <property type="evidence" value="ECO:0007669"/>
    <property type="project" value="TreeGrafter"/>
</dbReference>
<proteinExistence type="predicted"/>
<dbReference type="PANTHER" id="PTHR12436:SF3">
    <property type="entry name" value="GERMINAL-CENTER ASSOCIATED NUCLEAR PROTEIN"/>
    <property type="match status" value="1"/>
</dbReference>
<organism evidence="2 3">
    <name type="scientific">Trifolium subterraneum</name>
    <name type="common">Subterranean clover</name>
    <dbReference type="NCBI Taxonomy" id="3900"/>
    <lineage>
        <taxon>Eukaryota</taxon>
        <taxon>Viridiplantae</taxon>
        <taxon>Streptophyta</taxon>
        <taxon>Embryophyta</taxon>
        <taxon>Tracheophyta</taxon>
        <taxon>Spermatophyta</taxon>
        <taxon>Magnoliopsida</taxon>
        <taxon>eudicotyledons</taxon>
        <taxon>Gunneridae</taxon>
        <taxon>Pentapetalae</taxon>
        <taxon>rosids</taxon>
        <taxon>fabids</taxon>
        <taxon>Fabales</taxon>
        <taxon>Fabaceae</taxon>
        <taxon>Papilionoideae</taxon>
        <taxon>50 kb inversion clade</taxon>
        <taxon>NPAAA clade</taxon>
        <taxon>Hologalegina</taxon>
        <taxon>IRL clade</taxon>
        <taxon>Trifolieae</taxon>
        <taxon>Trifolium</taxon>
    </lineage>
</organism>
<dbReference type="InterPro" id="IPR045107">
    <property type="entry name" value="SAC3/GANP/THP3"/>
</dbReference>
<dbReference type="Proteomes" id="UP000242715">
    <property type="component" value="Unassembled WGS sequence"/>
</dbReference>
<feature type="domain" description="SAC3/GANP/THP3 conserved" evidence="1">
    <location>
        <begin position="1"/>
        <end position="62"/>
    </location>
</feature>
<accession>A0A2Z6PBH3</accession>
<evidence type="ECO:0000313" key="3">
    <source>
        <dbReference type="Proteomes" id="UP000242715"/>
    </source>
</evidence>
<name>A0A2Z6PBH3_TRISU</name>
<reference evidence="3" key="1">
    <citation type="journal article" date="2017" name="Front. Plant Sci.">
        <title>Climate Clever Clovers: New Paradigm to Reduce the Environmental Footprint of Ruminants by Breeding Low Methanogenic Forages Utilizing Haplotype Variation.</title>
        <authorList>
            <person name="Kaur P."/>
            <person name="Appels R."/>
            <person name="Bayer P.E."/>
            <person name="Keeble-Gagnere G."/>
            <person name="Wang J."/>
            <person name="Hirakawa H."/>
            <person name="Shirasawa K."/>
            <person name="Vercoe P."/>
            <person name="Stefanova K."/>
            <person name="Durmic Z."/>
            <person name="Nichols P."/>
            <person name="Revell C."/>
            <person name="Isobe S.N."/>
            <person name="Edwards D."/>
            <person name="Erskine W."/>
        </authorList>
    </citation>
    <scope>NUCLEOTIDE SEQUENCE [LARGE SCALE GENOMIC DNA]</scope>
    <source>
        <strain evidence="3">cv. Daliak</strain>
    </source>
</reference>
<gene>
    <name evidence="2" type="ORF">TSUD_367020</name>
</gene>
<dbReference type="GO" id="GO:0070390">
    <property type="term" value="C:transcription export complex 2"/>
    <property type="evidence" value="ECO:0007669"/>
    <property type="project" value="TreeGrafter"/>
</dbReference>
<dbReference type="Gene3D" id="1.25.40.990">
    <property type="match status" value="1"/>
</dbReference>
<dbReference type="InterPro" id="IPR005062">
    <property type="entry name" value="SAC3/GANP/THP3_conserved"/>
</dbReference>
<dbReference type="PANTHER" id="PTHR12436">
    <property type="entry name" value="80 KDA MCM3-ASSOCIATED PROTEIN"/>
    <property type="match status" value="1"/>
</dbReference>
<evidence type="ECO:0000259" key="1">
    <source>
        <dbReference type="Pfam" id="PF03399"/>
    </source>
</evidence>
<dbReference type="EMBL" id="DF973813">
    <property type="protein sequence ID" value="GAU40537.1"/>
    <property type="molecule type" value="Genomic_DNA"/>
</dbReference>
<protein>
    <recommendedName>
        <fullName evidence="1">SAC3/GANP/THP3 conserved domain-containing protein</fullName>
    </recommendedName>
</protein>
<dbReference type="AlphaFoldDB" id="A0A2Z6PBH3"/>
<dbReference type="GO" id="GO:0005737">
    <property type="term" value="C:cytoplasm"/>
    <property type="evidence" value="ECO:0007669"/>
    <property type="project" value="TreeGrafter"/>
</dbReference>
<keyword evidence="3" id="KW-1185">Reference proteome</keyword>
<dbReference type="OrthoDB" id="264795at2759"/>
<evidence type="ECO:0000313" key="2">
    <source>
        <dbReference type="EMBL" id="GAU40537.1"/>
    </source>
</evidence>
<dbReference type="Pfam" id="PF03399">
    <property type="entry name" value="SAC3_GANP"/>
    <property type="match status" value="1"/>
</dbReference>
<sequence length="73" mass="8521">MRPLNVLEDTLNYILGLVDSKEHPFEVVHDFIFDRTRSIRQDLTMQNIVNKKAIYMYEGMVSRTAVLGLGYMI</sequence>